<proteinExistence type="predicted"/>
<comment type="caution">
    <text evidence="2">The sequence shown here is derived from an EMBL/GenBank/DDBJ whole genome shotgun (WGS) entry which is preliminary data.</text>
</comment>
<name>A0A0F9CLV2_9ZZZZ</name>
<evidence type="ECO:0000313" key="2">
    <source>
        <dbReference type="EMBL" id="KKL50149.1"/>
    </source>
</evidence>
<dbReference type="InterPro" id="IPR027417">
    <property type="entry name" value="P-loop_NTPase"/>
</dbReference>
<protein>
    <submittedName>
        <fullName evidence="2">Uncharacterized protein</fullName>
    </submittedName>
</protein>
<organism evidence="2">
    <name type="scientific">marine sediment metagenome</name>
    <dbReference type="NCBI Taxonomy" id="412755"/>
    <lineage>
        <taxon>unclassified sequences</taxon>
        <taxon>metagenomes</taxon>
        <taxon>ecological metagenomes</taxon>
    </lineage>
</organism>
<evidence type="ECO:0000256" key="1">
    <source>
        <dbReference type="SAM" id="MobiDB-lite"/>
    </source>
</evidence>
<dbReference type="EMBL" id="LAZR01032705">
    <property type="protein sequence ID" value="KKL50149.1"/>
    <property type="molecule type" value="Genomic_DNA"/>
</dbReference>
<dbReference type="SUPFAM" id="SSF52540">
    <property type="entry name" value="P-loop containing nucleoside triphosphate hydrolases"/>
    <property type="match status" value="1"/>
</dbReference>
<dbReference type="Gene3D" id="3.40.50.300">
    <property type="entry name" value="P-loop containing nucleotide triphosphate hydrolases"/>
    <property type="match status" value="1"/>
</dbReference>
<sequence length="244" mass="27256">MSDSEDHYDPNRPPRREGPNRPVAAGEYFQSSVAQLWRHFDDPVYQEKMRSAESERVGRENEILRRQRLPKLMRRGVPKVVAEVICDGLVRDEPCVRILRSTMASALVLSGGTGIGKTLAASLWVDEGGDTSRLVSALQLALLTKARVDREMFETLCTCSVLAVDDLGIEVDDDRGAFRSRLDGLLSRRIGNRLRTVVTTNLTGKLFESPVTGYGGRVWSRLVQHGHFEEVKAPDLRLRAACHS</sequence>
<accession>A0A0F9CLV2</accession>
<dbReference type="AlphaFoldDB" id="A0A0F9CLV2"/>
<feature type="region of interest" description="Disordered" evidence="1">
    <location>
        <begin position="1"/>
        <end position="23"/>
    </location>
</feature>
<reference evidence="2" key="1">
    <citation type="journal article" date="2015" name="Nature">
        <title>Complex archaea that bridge the gap between prokaryotes and eukaryotes.</title>
        <authorList>
            <person name="Spang A."/>
            <person name="Saw J.H."/>
            <person name="Jorgensen S.L."/>
            <person name="Zaremba-Niedzwiedzka K."/>
            <person name="Martijn J."/>
            <person name="Lind A.E."/>
            <person name="van Eijk R."/>
            <person name="Schleper C."/>
            <person name="Guy L."/>
            <person name="Ettema T.J."/>
        </authorList>
    </citation>
    <scope>NUCLEOTIDE SEQUENCE</scope>
</reference>
<gene>
    <name evidence="2" type="ORF">LCGC14_2308390</name>
</gene>
<feature type="compositionally biased region" description="Basic and acidic residues" evidence="1">
    <location>
        <begin position="1"/>
        <end position="19"/>
    </location>
</feature>